<accession>A0A177VCJ1</accession>
<comment type="caution">
    <text evidence="1">The sequence shown here is derived from an EMBL/GenBank/DDBJ whole genome shotgun (WGS) entry which is preliminary data.</text>
</comment>
<reference evidence="1" key="2">
    <citation type="journal article" date="2019" name="IMA Fungus">
        <title>Genome sequencing and comparison of five Tilletia species to identify candidate genes for the detection of regulated species infecting wheat.</title>
        <authorList>
            <person name="Nguyen H.D.T."/>
            <person name="Sultana T."/>
            <person name="Kesanakurti P."/>
            <person name="Hambleton S."/>
        </authorList>
    </citation>
    <scope>NUCLEOTIDE SEQUENCE</scope>
    <source>
        <strain evidence="1">DAOMC 238032</strain>
    </source>
</reference>
<organism evidence="1 2">
    <name type="scientific">Tilletia caries</name>
    <name type="common">wheat bunt fungus</name>
    <dbReference type="NCBI Taxonomy" id="13290"/>
    <lineage>
        <taxon>Eukaryota</taxon>
        <taxon>Fungi</taxon>
        <taxon>Dikarya</taxon>
        <taxon>Basidiomycota</taxon>
        <taxon>Ustilaginomycotina</taxon>
        <taxon>Exobasidiomycetes</taxon>
        <taxon>Tilletiales</taxon>
        <taxon>Tilletiaceae</taxon>
        <taxon>Tilletia</taxon>
    </lineage>
</organism>
<protein>
    <submittedName>
        <fullName evidence="1">Uncharacterized protein</fullName>
    </submittedName>
</protein>
<gene>
    <name evidence="1" type="ORF">A4X03_0g2595</name>
</gene>
<name>A0A177VCJ1_9BASI</name>
<dbReference type="AlphaFoldDB" id="A0A177VCJ1"/>
<proteinExistence type="predicted"/>
<evidence type="ECO:0000313" key="1">
    <source>
        <dbReference type="EMBL" id="KAE8262257.1"/>
    </source>
</evidence>
<dbReference type="Proteomes" id="UP000077671">
    <property type="component" value="Unassembled WGS sequence"/>
</dbReference>
<evidence type="ECO:0000313" key="2">
    <source>
        <dbReference type="Proteomes" id="UP000077671"/>
    </source>
</evidence>
<sequence>MSNDRYVYAISTPAWLFPRITVGTERDKRGPDAQSWLIGRLNGGIPVPAARCLLDHSHLCTYRVKICKVTPTPSNDARSAEARSQY</sequence>
<dbReference type="EMBL" id="LWDD02000259">
    <property type="protein sequence ID" value="KAE8262257.1"/>
    <property type="molecule type" value="Genomic_DNA"/>
</dbReference>
<reference evidence="1" key="1">
    <citation type="submission" date="2016-04" db="EMBL/GenBank/DDBJ databases">
        <authorList>
            <person name="Nguyen H.D."/>
            <person name="Kesanakurti P."/>
            <person name="Cullis J."/>
            <person name="Levesque C.A."/>
            <person name="Hambleton S."/>
        </authorList>
    </citation>
    <scope>NUCLEOTIDE SEQUENCE</scope>
    <source>
        <strain evidence="1">DAOMC 238032</strain>
    </source>
</reference>